<accession>A0A0M3JH21</accession>
<dbReference type="AlphaFoldDB" id="A0A0M3JH21"/>
<sequence length="93" mass="9767">MKITQSLGNHFPRENIAKLTDCCVNVSKLHIDWQFGRFLGVVETGVWLLLEPQPEGRRPEVGVGPGAESEAGTGVGLEIEAGAEGLVGVGIGA</sequence>
<reference evidence="3" key="1">
    <citation type="submission" date="2017-02" db="UniProtKB">
        <authorList>
            <consortium name="WormBaseParasite"/>
        </authorList>
    </citation>
    <scope>IDENTIFICATION</scope>
</reference>
<dbReference type="WBParaSite" id="ASIM_0000693101-mRNA-1">
    <property type="protein sequence ID" value="ASIM_0000693101-mRNA-1"/>
    <property type="gene ID" value="ASIM_0000693101"/>
</dbReference>
<keyword evidence="2" id="KW-1185">Reference proteome</keyword>
<evidence type="ECO:0000313" key="3">
    <source>
        <dbReference type="WBParaSite" id="ASIM_0000693101-mRNA-1"/>
    </source>
</evidence>
<protein>
    <submittedName>
        <fullName evidence="1 3">Uncharacterized protein</fullName>
    </submittedName>
</protein>
<proteinExistence type="predicted"/>
<reference evidence="1 2" key="2">
    <citation type="submission" date="2018-11" db="EMBL/GenBank/DDBJ databases">
        <authorList>
            <consortium name="Pathogen Informatics"/>
        </authorList>
    </citation>
    <scope>NUCLEOTIDE SEQUENCE [LARGE SCALE GENOMIC DNA]</scope>
</reference>
<gene>
    <name evidence="1" type="ORF">ASIM_LOCUS6697</name>
</gene>
<evidence type="ECO:0000313" key="2">
    <source>
        <dbReference type="Proteomes" id="UP000267096"/>
    </source>
</evidence>
<name>A0A0M3JH21_ANISI</name>
<evidence type="ECO:0000313" key="1">
    <source>
        <dbReference type="EMBL" id="VDK27566.1"/>
    </source>
</evidence>
<dbReference type="EMBL" id="UYRR01014957">
    <property type="protein sequence ID" value="VDK27566.1"/>
    <property type="molecule type" value="Genomic_DNA"/>
</dbReference>
<dbReference type="Proteomes" id="UP000267096">
    <property type="component" value="Unassembled WGS sequence"/>
</dbReference>
<organism evidence="3">
    <name type="scientific">Anisakis simplex</name>
    <name type="common">Herring worm</name>
    <dbReference type="NCBI Taxonomy" id="6269"/>
    <lineage>
        <taxon>Eukaryota</taxon>
        <taxon>Metazoa</taxon>
        <taxon>Ecdysozoa</taxon>
        <taxon>Nematoda</taxon>
        <taxon>Chromadorea</taxon>
        <taxon>Rhabditida</taxon>
        <taxon>Spirurina</taxon>
        <taxon>Ascaridomorpha</taxon>
        <taxon>Ascaridoidea</taxon>
        <taxon>Anisakidae</taxon>
        <taxon>Anisakis</taxon>
        <taxon>Anisakis simplex complex</taxon>
    </lineage>
</organism>